<proteinExistence type="predicted"/>
<comment type="caution">
    <text evidence="1">The sequence shown here is derived from an EMBL/GenBank/DDBJ whole genome shotgun (WGS) entry which is preliminary data.</text>
</comment>
<organism evidence="1 2">
    <name type="scientific">Roseofilum capinflatum BLCC-M114</name>
    <dbReference type="NCBI Taxonomy" id="3022440"/>
    <lineage>
        <taxon>Bacteria</taxon>
        <taxon>Bacillati</taxon>
        <taxon>Cyanobacteriota</taxon>
        <taxon>Cyanophyceae</taxon>
        <taxon>Desertifilales</taxon>
        <taxon>Desertifilaceae</taxon>
        <taxon>Roseofilum</taxon>
        <taxon>Roseofilum capinflatum</taxon>
    </lineage>
</organism>
<accession>A0ABT7B0T5</accession>
<dbReference type="EMBL" id="JAQOSO010000004">
    <property type="protein sequence ID" value="MDJ1172782.1"/>
    <property type="molecule type" value="Genomic_DNA"/>
</dbReference>
<gene>
    <name evidence="1" type="ORF">PMG25_01605</name>
</gene>
<name>A0ABT7B0T5_9CYAN</name>
<sequence length="58" mass="6764">MGKWEIGERRDIALCAVFEWGLMVMGYDRLSMLPHLLSAIANGFPKRNQWIKLERDIS</sequence>
<dbReference type="Proteomes" id="UP001235849">
    <property type="component" value="Unassembled WGS sequence"/>
</dbReference>
<dbReference type="RefSeq" id="WP_283765162.1">
    <property type="nucleotide sequence ID" value="NZ_JAQOSO010000004.1"/>
</dbReference>
<reference evidence="1 2" key="1">
    <citation type="submission" date="2023-01" db="EMBL/GenBank/DDBJ databases">
        <title>Novel diversity within Roseofilum (Cyanobacteria; Desertifilaceae) from marine benthic mats with descriptions of four novel species.</title>
        <authorList>
            <person name="Wang Y."/>
            <person name="Berthold D.E."/>
            <person name="Hu J."/>
            <person name="Lefler F.W."/>
            <person name="Laughinghouse H.D. IV."/>
        </authorList>
    </citation>
    <scope>NUCLEOTIDE SEQUENCE [LARGE SCALE GENOMIC DNA]</scope>
    <source>
        <strain evidence="1 2">BLCC-M114</strain>
    </source>
</reference>
<protein>
    <submittedName>
        <fullName evidence="1">Uncharacterized protein</fullName>
    </submittedName>
</protein>
<evidence type="ECO:0000313" key="1">
    <source>
        <dbReference type="EMBL" id="MDJ1172782.1"/>
    </source>
</evidence>
<evidence type="ECO:0000313" key="2">
    <source>
        <dbReference type="Proteomes" id="UP001235849"/>
    </source>
</evidence>
<keyword evidence="2" id="KW-1185">Reference proteome</keyword>